<keyword evidence="2" id="KW-1185">Reference proteome</keyword>
<dbReference type="AlphaFoldDB" id="A0A9P8AY07"/>
<reference evidence="1" key="1">
    <citation type="submission" date="2020-11" db="EMBL/GenBank/DDBJ databases">
        <title>Adaptations for nitrogen fixation in a non-lichenized fungal sporocarp promotes dispersal by wood-feeding termites.</title>
        <authorList>
            <consortium name="DOE Joint Genome Institute"/>
            <person name="Koch R.A."/>
            <person name="Yoon G."/>
            <person name="Arayal U."/>
            <person name="Lail K."/>
            <person name="Amirebrahimi M."/>
            <person name="Labutti K."/>
            <person name="Lipzen A."/>
            <person name="Riley R."/>
            <person name="Barry K."/>
            <person name="Henrissat B."/>
            <person name="Grigoriev I.V."/>
            <person name="Herr J.R."/>
            <person name="Aime M.C."/>
        </authorList>
    </citation>
    <scope>NUCLEOTIDE SEQUENCE</scope>
    <source>
        <strain evidence="1">MCA 3950</strain>
    </source>
</reference>
<proteinExistence type="predicted"/>
<accession>A0A9P8AY07</accession>
<dbReference type="EMBL" id="MU250524">
    <property type="protein sequence ID" value="KAG7452374.1"/>
    <property type="molecule type" value="Genomic_DNA"/>
</dbReference>
<dbReference type="Proteomes" id="UP000812287">
    <property type="component" value="Unassembled WGS sequence"/>
</dbReference>
<sequence length="70" mass="7961">MSLFPESIFILLSCAACQHKLVYSLINERTLHQHPHISVNVAPPIPDAWTFTLRVHILQSTLPLISRFVV</sequence>
<evidence type="ECO:0000313" key="1">
    <source>
        <dbReference type="EMBL" id="KAG7452374.1"/>
    </source>
</evidence>
<dbReference type="RefSeq" id="XP_043045874.1">
    <property type="nucleotide sequence ID" value="XM_043178771.1"/>
</dbReference>
<evidence type="ECO:0000313" key="2">
    <source>
        <dbReference type="Proteomes" id="UP000812287"/>
    </source>
</evidence>
<comment type="caution">
    <text evidence="1">The sequence shown here is derived from an EMBL/GenBank/DDBJ whole genome shotgun (WGS) entry which is preliminary data.</text>
</comment>
<organism evidence="1 2">
    <name type="scientific">Guyanagaster necrorhizus</name>
    <dbReference type="NCBI Taxonomy" id="856835"/>
    <lineage>
        <taxon>Eukaryota</taxon>
        <taxon>Fungi</taxon>
        <taxon>Dikarya</taxon>
        <taxon>Basidiomycota</taxon>
        <taxon>Agaricomycotina</taxon>
        <taxon>Agaricomycetes</taxon>
        <taxon>Agaricomycetidae</taxon>
        <taxon>Agaricales</taxon>
        <taxon>Marasmiineae</taxon>
        <taxon>Physalacriaceae</taxon>
        <taxon>Guyanagaster</taxon>
    </lineage>
</organism>
<dbReference type="GeneID" id="66101065"/>
<protein>
    <submittedName>
        <fullName evidence="1">Uncharacterized protein</fullName>
    </submittedName>
</protein>
<name>A0A9P8AY07_9AGAR</name>
<gene>
    <name evidence="1" type="ORF">BT62DRAFT_1071517</name>
</gene>